<dbReference type="Proteomes" id="UP001057402">
    <property type="component" value="Chromosome 12"/>
</dbReference>
<name>A0ACB9L1T5_9MYRT</name>
<accession>A0ACB9L1T5</accession>
<comment type="caution">
    <text evidence="1">The sequence shown here is derived from an EMBL/GenBank/DDBJ whole genome shotgun (WGS) entry which is preliminary data.</text>
</comment>
<reference evidence="2" key="1">
    <citation type="journal article" date="2023" name="Front. Plant Sci.">
        <title>Chromosomal-level genome assembly of Melastoma candidum provides insights into trichome evolution.</title>
        <authorList>
            <person name="Zhong Y."/>
            <person name="Wu W."/>
            <person name="Sun C."/>
            <person name="Zou P."/>
            <person name="Liu Y."/>
            <person name="Dai S."/>
            <person name="Zhou R."/>
        </authorList>
    </citation>
    <scope>NUCLEOTIDE SEQUENCE [LARGE SCALE GENOMIC DNA]</scope>
</reference>
<dbReference type="EMBL" id="CM042891">
    <property type="protein sequence ID" value="KAI4303338.1"/>
    <property type="molecule type" value="Genomic_DNA"/>
</dbReference>
<protein>
    <submittedName>
        <fullName evidence="1">Uncharacterized protein</fullName>
    </submittedName>
</protein>
<gene>
    <name evidence="1" type="ORF">MLD38_038983</name>
</gene>
<proteinExistence type="predicted"/>
<keyword evidence="2" id="KW-1185">Reference proteome</keyword>
<sequence>MTKLSVLEVSKEEEMSVIREGKSEDSRSITANTFAMPKVDFPEFDESDLEDWLYKCQRFFELEHVPEDKKVKLASLYLYGSALQWHYSYVKNRMRDMALEWEEYALALNSRFGKEVFEDPMGKMNNLK</sequence>
<evidence type="ECO:0000313" key="2">
    <source>
        <dbReference type="Proteomes" id="UP001057402"/>
    </source>
</evidence>
<evidence type="ECO:0000313" key="1">
    <source>
        <dbReference type="EMBL" id="KAI4303338.1"/>
    </source>
</evidence>
<organism evidence="1 2">
    <name type="scientific">Melastoma candidum</name>
    <dbReference type="NCBI Taxonomy" id="119954"/>
    <lineage>
        <taxon>Eukaryota</taxon>
        <taxon>Viridiplantae</taxon>
        <taxon>Streptophyta</taxon>
        <taxon>Embryophyta</taxon>
        <taxon>Tracheophyta</taxon>
        <taxon>Spermatophyta</taxon>
        <taxon>Magnoliopsida</taxon>
        <taxon>eudicotyledons</taxon>
        <taxon>Gunneridae</taxon>
        <taxon>Pentapetalae</taxon>
        <taxon>rosids</taxon>
        <taxon>malvids</taxon>
        <taxon>Myrtales</taxon>
        <taxon>Melastomataceae</taxon>
        <taxon>Melastomatoideae</taxon>
        <taxon>Melastomateae</taxon>
        <taxon>Melastoma</taxon>
    </lineage>
</organism>